<dbReference type="AlphaFoldDB" id="A0A1F6EUL6"/>
<comment type="caution">
    <text evidence="3">The sequence shown here is derived from an EMBL/GenBank/DDBJ whole genome shotgun (WGS) entry which is preliminary data.</text>
</comment>
<evidence type="ECO:0000256" key="2">
    <source>
        <dbReference type="SAM" id="Phobius"/>
    </source>
</evidence>
<evidence type="ECO:0000313" key="3">
    <source>
        <dbReference type="EMBL" id="OGG77328.1"/>
    </source>
</evidence>
<evidence type="ECO:0008006" key="5">
    <source>
        <dbReference type="Google" id="ProtNLM"/>
    </source>
</evidence>
<organism evidence="3 4">
    <name type="scientific">Candidatus Kaiserbacteria bacterium RIFCSPLOWO2_01_FULL_54_24</name>
    <dbReference type="NCBI Taxonomy" id="1798515"/>
    <lineage>
        <taxon>Bacteria</taxon>
        <taxon>Candidatus Kaiseribacteriota</taxon>
    </lineage>
</organism>
<name>A0A1F6EUL6_9BACT</name>
<accession>A0A1F6EUL6</accession>
<feature type="compositionally biased region" description="Low complexity" evidence="1">
    <location>
        <begin position="27"/>
        <end position="40"/>
    </location>
</feature>
<dbReference type="EMBL" id="MFMC01000020">
    <property type="protein sequence ID" value="OGG77328.1"/>
    <property type="molecule type" value="Genomic_DNA"/>
</dbReference>
<evidence type="ECO:0000313" key="4">
    <source>
        <dbReference type="Proteomes" id="UP000177215"/>
    </source>
</evidence>
<keyword evidence="2" id="KW-1133">Transmembrane helix</keyword>
<gene>
    <name evidence="3" type="ORF">A3B35_00180</name>
</gene>
<dbReference type="Proteomes" id="UP000177215">
    <property type="component" value="Unassembled WGS sequence"/>
</dbReference>
<evidence type="ECO:0000256" key="1">
    <source>
        <dbReference type="SAM" id="MobiDB-lite"/>
    </source>
</evidence>
<feature type="region of interest" description="Disordered" evidence="1">
    <location>
        <begin position="1"/>
        <end position="53"/>
    </location>
</feature>
<proteinExistence type="predicted"/>
<keyword evidence="2" id="KW-0812">Transmembrane</keyword>
<protein>
    <recommendedName>
        <fullName evidence="5">Baseplate protein J-like domain-containing protein</fullName>
    </recommendedName>
</protein>
<keyword evidence="2" id="KW-0472">Membrane</keyword>
<reference evidence="3 4" key="1">
    <citation type="journal article" date="2016" name="Nat. Commun.">
        <title>Thousands of microbial genomes shed light on interconnected biogeochemical processes in an aquifer system.</title>
        <authorList>
            <person name="Anantharaman K."/>
            <person name="Brown C.T."/>
            <person name="Hug L.A."/>
            <person name="Sharon I."/>
            <person name="Castelle C.J."/>
            <person name="Probst A.J."/>
            <person name="Thomas B.C."/>
            <person name="Singh A."/>
            <person name="Wilkins M.J."/>
            <person name="Karaoz U."/>
            <person name="Brodie E.L."/>
            <person name="Williams K.H."/>
            <person name="Hubbard S.S."/>
            <person name="Banfield J.F."/>
        </authorList>
    </citation>
    <scope>NUCLEOTIDE SEQUENCE [LARGE SCALE GENOMIC DNA]</scope>
</reference>
<sequence length="470" mass="49741">MAKDYFQDIMPPNSSEAPRQAPPAPAAPSYSAPTPSEASPSPSPSPSPAFSADLPEKTIRNIQVSPSARTKSRIGLDLREPMPTGTGGKFGRIWLWGGVALALLTLGAMALVALRPTSVTVVPRSQNVLFDETAMFTAYPAATAATGTLSYALETVTLEDSEIVPAKGVEQVEERASGTITVYNEYSTQPVKLLKDTRFQTPEGLIYKVPAEILVPGKKGTTPGAIDVTVFAEKGGDKYNVGPVSRFTLPGLKSSPKMYSSVYARSTAAFSGGFIGERPAASKVDVDAARAKIRDRLQAQILETVRAKNSETTLAFVDLAYIAFETLPQTAEAGGGARVHERARVELPVFSADSFARTVAESVSADVENSSVMLKGADALTAQLRSSAAASALAPIQFALKGSVLLVWRVDASELTQALAGRDEAAFQAIIEGFPGIEEAHARIEPFWKNSFPADPAAIKVKISDPKPSA</sequence>
<feature type="transmembrane region" description="Helical" evidence="2">
    <location>
        <begin position="93"/>
        <end position="114"/>
    </location>
</feature>
<dbReference type="STRING" id="1798515.A3B35_00180"/>